<dbReference type="RefSeq" id="WP_149890972.1">
    <property type="nucleotide sequence ID" value="NZ_JBHUFA010000001.1"/>
</dbReference>
<name>A0ABW4JUZ4_9HYPH</name>
<evidence type="ECO:0000313" key="6">
    <source>
        <dbReference type="Proteomes" id="UP001597327"/>
    </source>
</evidence>
<dbReference type="InterPro" id="IPR013740">
    <property type="entry name" value="Redoxin"/>
</dbReference>
<dbReference type="SUPFAM" id="SSF52833">
    <property type="entry name" value="Thioredoxin-like"/>
    <property type="match status" value="1"/>
</dbReference>
<comment type="caution">
    <text evidence="5">The sequence shown here is derived from an EMBL/GenBank/DDBJ whole genome shotgun (WGS) entry which is preliminary data.</text>
</comment>
<dbReference type="Pfam" id="PF08534">
    <property type="entry name" value="Redoxin"/>
    <property type="match status" value="1"/>
</dbReference>
<accession>A0ABW4JUZ4</accession>
<evidence type="ECO:0000259" key="4">
    <source>
        <dbReference type="PROSITE" id="PS51352"/>
    </source>
</evidence>
<dbReference type="EC" id="1.11.1.27" evidence="3"/>
<comment type="function">
    <text evidence="3">Thiol-specific peroxidase that catalyzes the reduction of hydrogen peroxide and organic hydroperoxides to water and alcohols, respectively. Plays a role in cell protection against oxidative stress by detoxifying peroxides.</text>
</comment>
<evidence type="ECO:0000256" key="1">
    <source>
        <dbReference type="ARBA" id="ARBA00022559"/>
    </source>
</evidence>
<dbReference type="Proteomes" id="UP001597327">
    <property type="component" value="Unassembled WGS sequence"/>
</dbReference>
<dbReference type="PROSITE" id="PS51352">
    <property type="entry name" value="THIOREDOXIN_2"/>
    <property type="match status" value="1"/>
</dbReference>
<feature type="domain" description="Thioredoxin" evidence="4">
    <location>
        <begin position="3"/>
        <end position="159"/>
    </location>
</feature>
<dbReference type="InterPro" id="IPR036249">
    <property type="entry name" value="Thioredoxin-like_sf"/>
</dbReference>
<keyword evidence="6" id="KW-1185">Reference proteome</keyword>
<protein>
    <recommendedName>
        <fullName evidence="3">Glutathione-dependent peroxiredoxin</fullName>
        <ecNumber evidence="3">1.11.1.27</ecNumber>
    </recommendedName>
</protein>
<evidence type="ECO:0000313" key="5">
    <source>
        <dbReference type="EMBL" id="MFD1695278.1"/>
    </source>
</evidence>
<dbReference type="Gene3D" id="3.40.30.10">
    <property type="entry name" value="Glutaredoxin"/>
    <property type="match status" value="1"/>
</dbReference>
<sequence>MTIKVGDKLPQATFKTKTADGPAELTTADVFAGKTVVLFGVPGAFTPTCHMNHLPGFVEHADTIKGKGVDTIAVIAANDLFVMDAWCKASKADAITFLSDPAADFIKAIGLGLDAPIFGSTRAQRFALIAKDGEVTFLSVEETPGTATATGAAAILEAL</sequence>
<keyword evidence="3" id="KW-0049">Antioxidant</keyword>
<dbReference type="CDD" id="cd03013">
    <property type="entry name" value="PRX5_like"/>
    <property type="match status" value="1"/>
</dbReference>
<organism evidence="5 6">
    <name type="scientific">Roseibium aestuarii</name>
    <dbReference type="NCBI Taxonomy" id="2600299"/>
    <lineage>
        <taxon>Bacteria</taxon>
        <taxon>Pseudomonadati</taxon>
        <taxon>Pseudomonadota</taxon>
        <taxon>Alphaproteobacteria</taxon>
        <taxon>Hyphomicrobiales</taxon>
        <taxon>Stappiaceae</taxon>
        <taxon>Roseibium</taxon>
    </lineage>
</organism>
<proteinExistence type="inferred from homology"/>
<dbReference type="PANTHER" id="PTHR10430:SF16">
    <property type="entry name" value="PEROXIREDOXIN-5, MITOCHONDRIAL"/>
    <property type="match status" value="1"/>
</dbReference>
<keyword evidence="1 3" id="KW-0575">Peroxidase</keyword>
<gene>
    <name evidence="5" type="ORF">ACFSC7_07100</name>
</gene>
<dbReference type="PANTHER" id="PTHR10430">
    <property type="entry name" value="PEROXIREDOXIN"/>
    <property type="match status" value="1"/>
</dbReference>
<evidence type="ECO:0000256" key="2">
    <source>
        <dbReference type="ARBA" id="ARBA00023002"/>
    </source>
</evidence>
<comment type="catalytic activity">
    <reaction evidence="3">
        <text>a hydroperoxide + 2 glutathione = an alcohol + glutathione disulfide + H2O</text>
        <dbReference type="Rhea" id="RHEA:62632"/>
        <dbReference type="ChEBI" id="CHEBI:15377"/>
        <dbReference type="ChEBI" id="CHEBI:30879"/>
        <dbReference type="ChEBI" id="CHEBI:35924"/>
        <dbReference type="ChEBI" id="CHEBI:57925"/>
        <dbReference type="ChEBI" id="CHEBI:58297"/>
        <dbReference type="EC" id="1.11.1.27"/>
    </reaction>
</comment>
<dbReference type="EMBL" id="JBHUFA010000001">
    <property type="protein sequence ID" value="MFD1695278.1"/>
    <property type="molecule type" value="Genomic_DNA"/>
</dbReference>
<comment type="similarity">
    <text evidence="3">Belongs to the peroxiredoxin family. Prx5 subfamily.</text>
</comment>
<evidence type="ECO:0000256" key="3">
    <source>
        <dbReference type="RuleBase" id="RU366011"/>
    </source>
</evidence>
<dbReference type="InterPro" id="IPR037944">
    <property type="entry name" value="PRX5-like"/>
</dbReference>
<keyword evidence="2 3" id="KW-0560">Oxidoreductase</keyword>
<reference evidence="6" key="1">
    <citation type="journal article" date="2019" name="Int. J. Syst. Evol. Microbiol.">
        <title>The Global Catalogue of Microorganisms (GCM) 10K type strain sequencing project: providing services to taxonomists for standard genome sequencing and annotation.</title>
        <authorList>
            <consortium name="The Broad Institute Genomics Platform"/>
            <consortium name="The Broad Institute Genome Sequencing Center for Infectious Disease"/>
            <person name="Wu L."/>
            <person name="Ma J."/>
        </authorList>
    </citation>
    <scope>NUCLEOTIDE SEQUENCE [LARGE SCALE GENOMIC DNA]</scope>
    <source>
        <strain evidence="6">JCM 3369</strain>
    </source>
</reference>
<dbReference type="InterPro" id="IPR013766">
    <property type="entry name" value="Thioredoxin_domain"/>
</dbReference>
<keyword evidence="3" id="KW-0676">Redox-active center</keyword>